<dbReference type="EMBL" id="LAZR01036516">
    <property type="protein sequence ID" value="KKL24638.1"/>
    <property type="molecule type" value="Genomic_DNA"/>
</dbReference>
<gene>
    <name evidence="2" type="ORF">LCGC14_2413310</name>
</gene>
<evidence type="ECO:0000256" key="1">
    <source>
        <dbReference type="SAM" id="MobiDB-lite"/>
    </source>
</evidence>
<evidence type="ECO:0000313" key="2">
    <source>
        <dbReference type="EMBL" id="KKL24638.1"/>
    </source>
</evidence>
<sequence>MYEGCLLAWRLDPAYINNNWSDELFVEMIKAGARRMAREKKAQEEAQKLAKANKGGTTRTHDSMESFAKSTGAM</sequence>
<dbReference type="AlphaFoldDB" id="A0A0F9EL75"/>
<name>A0A0F9EL75_9ZZZZ</name>
<feature type="region of interest" description="Disordered" evidence="1">
    <location>
        <begin position="43"/>
        <end position="74"/>
    </location>
</feature>
<accession>A0A0F9EL75</accession>
<reference evidence="2" key="1">
    <citation type="journal article" date="2015" name="Nature">
        <title>Complex archaea that bridge the gap between prokaryotes and eukaryotes.</title>
        <authorList>
            <person name="Spang A."/>
            <person name="Saw J.H."/>
            <person name="Jorgensen S.L."/>
            <person name="Zaremba-Niedzwiedzka K."/>
            <person name="Martijn J."/>
            <person name="Lind A.E."/>
            <person name="van Eijk R."/>
            <person name="Schleper C."/>
            <person name="Guy L."/>
            <person name="Ettema T.J."/>
        </authorList>
    </citation>
    <scope>NUCLEOTIDE SEQUENCE</scope>
</reference>
<organism evidence="2">
    <name type="scientific">marine sediment metagenome</name>
    <dbReference type="NCBI Taxonomy" id="412755"/>
    <lineage>
        <taxon>unclassified sequences</taxon>
        <taxon>metagenomes</taxon>
        <taxon>ecological metagenomes</taxon>
    </lineage>
</organism>
<comment type="caution">
    <text evidence="2">The sequence shown here is derived from an EMBL/GenBank/DDBJ whole genome shotgun (WGS) entry which is preliminary data.</text>
</comment>
<proteinExistence type="predicted"/>
<protein>
    <submittedName>
        <fullName evidence="2">Uncharacterized protein</fullName>
    </submittedName>
</protein>